<feature type="transmembrane region" description="Helical" evidence="1">
    <location>
        <begin position="20"/>
        <end position="38"/>
    </location>
</feature>
<evidence type="ECO:0000313" key="3">
    <source>
        <dbReference type="Proteomes" id="UP000034665"/>
    </source>
</evidence>
<keyword evidence="1" id="KW-0812">Transmembrane</keyword>
<keyword evidence="1" id="KW-0472">Membrane</keyword>
<comment type="caution">
    <text evidence="2">The sequence shown here is derived from an EMBL/GenBank/DDBJ whole genome shotgun (WGS) entry which is preliminary data.</text>
</comment>
<evidence type="ECO:0000256" key="1">
    <source>
        <dbReference type="SAM" id="Phobius"/>
    </source>
</evidence>
<dbReference type="EMBL" id="LBWR01000003">
    <property type="protein sequence ID" value="KKR12076.1"/>
    <property type="molecule type" value="Genomic_DNA"/>
</dbReference>
<dbReference type="STRING" id="1619013.UT41_C0003G0003"/>
<dbReference type="AlphaFoldDB" id="A0A0G0NGX7"/>
<accession>A0A0G0NGX7</accession>
<protein>
    <submittedName>
        <fullName evidence="2">Uncharacterized protein</fullName>
    </submittedName>
</protein>
<reference evidence="2 3" key="1">
    <citation type="journal article" date="2015" name="Nature">
        <title>rRNA introns, odd ribosomes, and small enigmatic genomes across a large radiation of phyla.</title>
        <authorList>
            <person name="Brown C.T."/>
            <person name="Hug L.A."/>
            <person name="Thomas B.C."/>
            <person name="Sharon I."/>
            <person name="Castelle C.J."/>
            <person name="Singh A."/>
            <person name="Wilkins M.J."/>
            <person name="Williams K.H."/>
            <person name="Banfield J.F."/>
        </authorList>
    </citation>
    <scope>NUCLEOTIDE SEQUENCE [LARGE SCALE GENOMIC DNA]</scope>
</reference>
<proteinExistence type="predicted"/>
<sequence>MKNAMQDPVFTLDRREQTSLSLAYIQSLVVMALMYFGTQKGKDAFIPVPAMIAVMIVKGVSKWGSDVEPRFLPYNRLVGKQYSRDIFDHDYWLDAETSAAVLHNLMAIQNIPDAMRTVVRTLMSEHSVLHPYGLMGMRMDSWWRPRPCGNNQDNLHVRLTQQNCEEAECGLVRLGEENTQWCEAVGTCMVQYNDASLVHSRCGECHSTL</sequence>
<gene>
    <name evidence="2" type="ORF">UT41_C0003G0003</name>
</gene>
<dbReference type="Proteomes" id="UP000034665">
    <property type="component" value="Unassembled WGS sequence"/>
</dbReference>
<evidence type="ECO:0000313" key="2">
    <source>
        <dbReference type="EMBL" id="KKR12076.1"/>
    </source>
</evidence>
<organism evidence="2 3">
    <name type="scientific">Candidatus Wolfebacteria bacterium GW2011_GWC2_39_22</name>
    <dbReference type="NCBI Taxonomy" id="1619013"/>
    <lineage>
        <taxon>Bacteria</taxon>
        <taxon>Candidatus Wolfeibacteriota</taxon>
    </lineage>
</organism>
<name>A0A0G0NGX7_9BACT</name>
<keyword evidence="1" id="KW-1133">Transmembrane helix</keyword>